<dbReference type="EMBL" id="JAWDJX010000011">
    <property type="protein sequence ID" value="KAK3054617.1"/>
    <property type="molecule type" value="Genomic_DNA"/>
</dbReference>
<keyword evidence="4 6" id="KW-0472">Membrane</keyword>
<protein>
    <submittedName>
        <fullName evidence="7">Uncharacterized protein</fullName>
    </submittedName>
</protein>
<dbReference type="PANTHER" id="PTHR23502:SF12">
    <property type="entry name" value="MULTIDRUG TRANSPORTER, PUTATIVE (AFU_ORTHOLOGUE AFUA_1G06440)-RELATED"/>
    <property type="match status" value="1"/>
</dbReference>
<gene>
    <name evidence="7" type="ORF">LTR09_004346</name>
</gene>
<feature type="transmembrane region" description="Helical" evidence="6">
    <location>
        <begin position="146"/>
        <end position="168"/>
    </location>
</feature>
<dbReference type="AlphaFoldDB" id="A0AAJ0GCT5"/>
<evidence type="ECO:0000313" key="8">
    <source>
        <dbReference type="Proteomes" id="UP001271007"/>
    </source>
</evidence>
<dbReference type="SUPFAM" id="SSF103473">
    <property type="entry name" value="MFS general substrate transporter"/>
    <property type="match status" value="1"/>
</dbReference>
<evidence type="ECO:0000256" key="4">
    <source>
        <dbReference type="ARBA" id="ARBA00023136"/>
    </source>
</evidence>
<feature type="transmembrane region" description="Helical" evidence="6">
    <location>
        <begin position="180"/>
        <end position="202"/>
    </location>
</feature>
<keyword evidence="8" id="KW-1185">Reference proteome</keyword>
<feature type="transmembrane region" description="Helical" evidence="6">
    <location>
        <begin position="43"/>
        <end position="65"/>
    </location>
</feature>
<dbReference type="InterPro" id="IPR036259">
    <property type="entry name" value="MFS_trans_sf"/>
</dbReference>
<name>A0AAJ0GCT5_9PEZI</name>
<reference evidence="7" key="1">
    <citation type="submission" date="2023-04" db="EMBL/GenBank/DDBJ databases">
        <title>Black Yeasts Isolated from many extreme environments.</title>
        <authorList>
            <person name="Coleine C."/>
            <person name="Stajich J.E."/>
            <person name="Selbmann L."/>
        </authorList>
    </citation>
    <scope>NUCLEOTIDE SEQUENCE</scope>
    <source>
        <strain evidence="7">CCFEE 5312</strain>
    </source>
</reference>
<accession>A0AAJ0GCT5</accession>
<dbReference type="PANTHER" id="PTHR23502">
    <property type="entry name" value="MAJOR FACILITATOR SUPERFAMILY"/>
    <property type="match status" value="1"/>
</dbReference>
<evidence type="ECO:0000313" key="7">
    <source>
        <dbReference type="EMBL" id="KAK3054617.1"/>
    </source>
</evidence>
<sequence length="275" mass="30110">MTVTEPICIFWDLYIALIYGILYLCFVAYPIVFTELRGWSPGFTGLSFCGIGVGSMIVIVSEPLIRKWINSHKPDPETGSPPPEAMVCVVCLAAILIPSGEIIFAWTCTPNVHWIFPILAGLPFGAGNAAVFIYASNYLVSSYDIYAASALAGNAVLRSAMGATLPLAGPSMYRVMGANWAGTMLGLLEALCIPIPFIFYRYGHKIRLKSKLIREMREDREKRERRQKRFEDKAKKRAEAEVEVGAAMGTGAAVVEVGEKDLEMGAIVEKSSTKS</sequence>
<dbReference type="Proteomes" id="UP001271007">
    <property type="component" value="Unassembled WGS sequence"/>
</dbReference>
<evidence type="ECO:0000256" key="6">
    <source>
        <dbReference type="SAM" id="Phobius"/>
    </source>
</evidence>
<dbReference type="Gene3D" id="1.20.1250.20">
    <property type="entry name" value="MFS general substrate transporter like domains"/>
    <property type="match status" value="1"/>
</dbReference>
<keyword evidence="3 6" id="KW-1133">Transmembrane helix</keyword>
<feature type="transmembrane region" description="Helical" evidence="6">
    <location>
        <begin position="7"/>
        <end position="31"/>
    </location>
</feature>
<evidence type="ECO:0000256" key="1">
    <source>
        <dbReference type="ARBA" id="ARBA00004141"/>
    </source>
</evidence>
<keyword evidence="2 6" id="KW-0812">Transmembrane</keyword>
<organism evidence="7 8">
    <name type="scientific">Extremus antarcticus</name>
    <dbReference type="NCBI Taxonomy" id="702011"/>
    <lineage>
        <taxon>Eukaryota</taxon>
        <taxon>Fungi</taxon>
        <taxon>Dikarya</taxon>
        <taxon>Ascomycota</taxon>
        <taxon>Pezizomycotina</taxon>
        <taxon>Dothideomycetes</taxon>
        <taxon>Dothideomycetidae</taxon>
        <taxon>Mycosphaerellales</taxon>
        <taxon>Extremaceae</taxon>
        <taxon>Extremus</taxon>
    </lineage>
</organism>
<dbReference type="GO" id="GO:0005886">
    <property type="term" value="C:plasma membrane"/>
    <property type="evidence" value="ECO:0007669"/>
    <property type="project" value="TreeGrafter"/>
</dbReference>
<feature type="transmembrane region" description="Helical" evidence="6">
    <location>
        <begin position="112"/>
        <end position="134"/>
    </location>
</feature>
<proteinExistence type="predicted"/>
<evidence type="ECO:0000256" key="2">
    <source>
        <dbReference type="ARBA" id="ARBA00022692"/>
    </source>
</evidence>
<feature type="transmembrane region" description="Helical" evidence="6">
    <location>
        <begin position="85"/>
        <end position="106"/>
    </location>
</feature>
<comment type="caution">
    <text evidence="7">The sequence shown here is derived from an EMBL/GenBank/DDBJ whole genome shotgun (WGS) entry which is preliminary data.</text>
</comment>
<dbReference type="GO" id="GO:0022857">
    <property type="term" value="F:transmembrane transporter activity"/>
    <property type="evidence" value="ECO:0007669"/>
    <property type="project" value="TreeGrafter"/>
</dbReference>
<comment type="subcellular location">
    <subcellularLocation>
        <location evidence="1">Membrane</location>
        <topology evidence="1">Multi-pass membrane protein</topology>
    </subcellularLocation>
</comment>
<feature type="region of interest" description="Disordered" evidence="5">
    <location>
        <begin position="219"/>
        <end position="239"/>
    </location>
</feature>
<evidence type="ECO:0000256" key="3">
    <source>
        <dbReference type="ARBA" id="ARBA00022989"/>
    </source>
</evidence>
<evidence type="ECO:0000256" key="5">
    <source>
        <dbReference type="SAM" id="MobiDB-lite"/>
    </source>
</evidence>